<dbReference type="PRINTS" id="PR00420">
    <property type="entry name" value="RNGMNOXGNASE"/>
</dbReference>
<dbReference type="EMBL" id="CP073910">
    <property type="protein sequence ID" value="QUT05715.1"/>
    <property type="molecule type" value="Genomic_DNA"/>
</dbReference>
<evidence type="ECO:0000256" key="1">
    <source>
        <dbReference type="ARBA" id="ARBA00001974"/>
    </source>
</evidence>
<dbReference type="Proteomes" id="UP000681425">
    <property type="component" value="Chromosome"/>
</dbReference>
<accession>A0A975K6I4</accession>
<dbReference type="InterPro" id="IPR050641">
    <property type="entry name" value="RIFMO-like"/>
</dbReference>
<comment type="cofactor">
    <cofactor evidence="1">
        <name>FAD</name>
        <dbReference type="ChEBI" id="CHEBI:57692"/>
    </cofactor>
</comment>
<proteinExistence type="predicted"/>
<gene>
    <name evidence="5" type="ORF">KFK14_22675</name>
</gene>
<keyword evidence="6" id="KW-1185">Reference proteome</keyword>
<dbReference type="PANTHER" id="PTHR43004:SF19">
    <property type="entry name" value="BINDING MONOOXYGENASE, PUTATIVE (JCVI)-RELATED"/>
    <property type="match status" value="1"/>
</dbReference>
<evidence type="ECO:0000313" key="6">
    <source>
        <dbReference type="Proteomes" id="UP000681425"/>
    </source>
</evidence>
<dbReference type="Gene3D" id="3.50.50.60">
    <property type="entry name" value="FAD/NAD(P)-binding domain"/>
    <property type="match status" value="1"/>
</dbReference>
<dbReference type="GO" id="GO:0071949">
    <property type="term" value="F:FAD binding"/>
    <property type="evidence" value="ECO:0007669"/>
    <property type="project" value="InterPro"/>
</dbReference>
<dbReference type="KEGG" id="spph:KFK14_22675"/>
<keyword evidence="2" id="KW-0285">Flavoprotein</keyword>
<dbReference type="Pfam" id="PF21274">
    <property type="entry name" value="Rng_hyd_C"/>
    <property type="match status" value="1"/>
</dbReference>
<dbReference type="RefSeq" id="WP_212609236.1">
    <property type="nucleotide sequence ID" value="NZ_CP073910.1"/>
</dbReference>
<evidence type="ECO:0000256" key="3">
    <source>
        <dbReference type="ARBA" id="ARBA00022827"/>
    </source>
</evidence>
<evidence type="ECO:0000256" key="2">
    <source>
        <dbReference type="ARBA" id="ARBA00022630"/>
    </source>
</evidence>
<dbReference type="Gene3D" id="3.30.9.10">
    <property type="entry name" value="D-Amino Acid Oxidase, subunit A, domain 2"/>
    <property type="match status" value="1"/>
</dbReference>
<organism evidence="5 6">
    <name type="scientific">Sphingobium phenoxybenzoativorans</name>
    <dbReference type="NCBI Taxonomy" id="1592790"/>
    <lineage>
        <taxon>Bacteria</taxon>
        <taxon>Pseudomonadati</taxon>
        <taxon>Pseudomonadota</taxon>
        <taxon>Alphaproteobacteria</taxon>
        <taxon>Sphingomonadales</taxon>
        <taxon>Sphingomonadaceae</taxon>
        <taxon>Sphingobium</taxon>
    </lineage>
</organism>
<keyword evidence="5" id="KW-0503">Monooxygenase</keyword>
<name>A0A975K6I4_9SPHN</name>
<dbReference type="NCBIfam" id="NF004780">
    <property type="entry name" value="PRK06126.1"/>
    <property type="match status" value="1"/>
</dbReference>
<dbReference type="GO" id="GO:0016709">
    <property type="term" value="F:oxidoreductase activity, acting on paired donors, with incorporation or reduction of molecular oxygen, NAD(P)H as one donor, and incorporation of one atom of oxygen"/>
    <property type="evidence" value="ECO:0007669"/>
    <property type="project" value="UniProtKB-ARBA"/>
</dbReference>
<dbReference type="AlphaFoldDB" id="A0A975K6I4"/>
<sequence>MTLANVQARPQVVIVGAGPTGLALAIELGSRDIPCLLVERTERGGHAPRAKTTHVRTREHMRRWGIAGKLAAMSPFGIDYPSDVHFVTRLNGYRLARFEDSLNCAPRRDDRYSEHGQWIPQYKLEAVLREHAASIPSVQMMFGKEYLGFTQDSDTVQVALRDVASGHELRVETSYLVGADGARSLVRENIGAQMVGTYGLSRNYNIIFHAPGLAEAHSQGPGIMYWQVNAEMPSLIGRMDENDLWYFMPTMLPKDVTLSDEEAVDLIRRSTGIDLPYRILSSDEWVASRLLADNYSLGRVFLAGDACHLHPPFGGFGMNMGVSDAVDLGWKLAARLQGWGGPALLDSYEAERRPVHEMVLDEAENNHAVLANQLFRAGIEDDTPEGAQIREDVAALIHRTKYQEFNALGVVLGYRYLNSPIIVDDGSSAGWTMTRDYEPSAAPGALAPHRWLDDGRSLYDLFGTGFTLLVMGDGMTAEIEKAQRASSALDAPLTIVDLPGSGLDQLYGGRLALIRPDQHVAWRGNAWPGDDIFAVVTGQRADAATSLPAMATR</sequence>
<dbReference type="InterPro" id="IPR036188">
    <property type="entry name" value="FAD/NAD-bd_sf"/>
</dbReference>
<protein>
    <submittedName>
        <fullName evidence="5">FAD-dependent monooxygenase</fullName>
    </submittedName>
</protein>
<evidence type="ECO:0000313" key="5">
    <source>
        <dbReference type="EMBL" id="QUT05715.1"/>
    </source>
</evidence>
<dbReference type="Gene3D" id="3.40.30.120">
    <property type="match status" value="1"/>
</dbReference>
<dbReference type="InterPro" id="IPR002938">
    <property type="entry name" value="FAD-bd"/>
</dbReference>
<reference evidence="5" key="1">
    <citation type="submission" date="2021-04" db="EMBL/GenBank/DDBJ databases">
        <title>Isolation of p-tert-butylphenol degrading bacteria Sphingobium phenoxybenzoativorans Tas13 from active sludge.</title>
        <authorList>
            <person name="Li Y."/>
        </authorList>
    </citation>
    <scope>NUCLEOTIDE SEQUENCE</scope>
    <source>
        <strain evidence="5">Tas13</strain>
    </source>
</reference>
<feature type="domain" description="FAD-binding" evidence="4">
    <location>
        <begin position="11"/>
        <end position="362"/>
    </location>
</feature>
<dbReference type="Pfam" id="PF01494">
    <property type="entry name" value="FAD_binding_3"/>
    <property type="match status" value="1"/>
</dbReference>
<dbReference type="SUPFAM" id="SSF51905">
    <property type="entry name" value="FAD/NAD(P)-binding domain"/>
    <property type="match status" value="1"/>
</dbReference>
<dbReference type="PANTHER" id="PTHR43004">
    <property type="entry name" value="TRK SYSTEM POTASSIUM UPTAKE PROTEIN"/>
    <property type="match status" value="1"/>
</dbReference>
<keyword evidence="3" id="KW-0274">FAD</keyword>
<evidence type="ECO:0000259" key="4">
    <source>
        <dbReference type="Pfam" id="PF01494"/>
    </source>
</evidence>
<keyword evidence="5" id="KW-0560">Oxidoreductase</keyword>